<evidence type="ECO:0000313" key="3">
    <source>
        <dbReference type="Proteomes" id="UP000789570"/>
    </source>
</evidence>
<reference evidence="2" key="1">
    <citation type="submission" date="2021-06" db="EMBL/GenBank/DDBJ databases">
        <authorList>
            <person name="Kallberg Y."/>
            <person name="Tangrot J."/>
            <person name="Rosling A."/>
        </authorList>
    </citation>
    <scope>NUCLEOTIDE SEQUENCE</scope>
    <source>
        <strain evidence="2">UK204</strain>
    </source>
</reference>
<name>A0A9N8VC88_9GLOM</name>
<feature type="region of interest" description="Disordered" evidence="1">
    <location>
        <begin position="137"/>
        <end position="171"/>
    </location>
</feature>
<evidence type="ECO:0000256" key="1">
    <source>
        <dbReference type="SAM" id="MobiDB-lite"/>
    </source>
</evidence>
<keyword evidence="3" id="KW-1185">Reference proteome</keyword>
<organism evidence="2 3">
    <name type="scientific">Funneliformis caledonium</name>
    <dbReference type="NCBI Taxonomy" id="1117310"/>
    <lineage>
        <taxon>Eukaryota</taxon>
        <taxon>Fungi</taxon>
        <taxon>Fungi incertae sedis</taxon>
        <taxon>Mucoromycota</taxon>
        <taxon>Glomeromycotina</taxon>
        <taxon>Glomeromycetes</taxon>
        <taxon>Glomerales</taxon>
        <taxon>Glomeraceae</taxon>
        <taxon>Funneliformis</taxon>
    </lineage>
</organism>
<dbReference type="OrthoDB" id="2429771at2759"/>
<dbReference type="Proteomes" id="UP000789570">
    <property type="component" value="Unassembled WGS sequence"/>
</dbReference>
<accession>A0A9N8VC88</accession>
<dbReference type="EMBL" id="CAJVPQ010000068">
    <property type="protein sequence ID" value="CAG8442569.1"/>
    <property type="molecule type" value="Genomic_DNA"/>
</dbReference>
<evidence type="ECO:0000313" key="2">
    <source>
        <dbReference type="EMBL" id="CAG8442569.1"/>
    </source>
</evidence>
<sequence length="480" mass="55667">MDVKQERKAVVEAIFRNKCDNYLYEYLIKRKDQTSFTKDAQAEYDGSDNDQMTFAKQEYLLVTLVMICWFNRSLTSSKQEHLLVALMEKKMPAIIRFWKIVAEERETESAIRSASLGHLNIFGKYLLSMLMHRKHQKKRENEAEGSVSRKKRITLTSADARTNRDHNPPSDFNYVNCEEGEYYDARKRHQILYSWKDAINKIDFRNTSKKDVNKIFQRQLPSSLPPVVNNMTLEYSSMLNSFTPLSNIQDVWYANFSKVAELNDQDKDKFCQAQIILRNFLLLSSSSKGVNTNNEDTFVHEILHNLLKEIFRDSMFELIWQTARVLFQKISVLAVLAIRKTLEILFGEAKLKDSSSLLINKDFVKLSNFQADALDELIKRYGNRIGLTSFSIWVCGARIRIYKMDINYDRIYRMFLTANVITPTEQAQFLSLISVLEALYNVKDCISETLKVIASNTPPSSPSRSTYCRMLISSPKPVKA</sequence>
<protein>
    <submittedName>
        <fullName evidence="2">1957_t:CDS:1</fullName>
    </submittedName>
</protein>
<gene>
    <name evidence="2" type="ORF">FCALED_LOCUS656</name>
</gene>
<dbReference type="AlphaFoldDB" id="A0A9N8VC88"/>
<comment type="caution">
    <text evidence="2">The sequence shown here is derived from an EMBL/GenBank/DDBJ whole genome shotgun (WGS) entry which is preliminary data.</text>
</comment>
<proteinExistence type="predicted"/>